<evidence type="ECO:0000259" key="2">
    <source>
        <dbReference type="Pfam" id="PF00085"/>
    </source>
</evidence>
<feature type="domain" description="Thioredoxin" evidence="2">
    <location>
        <begin position="11"/>
        <end position="101"/>
    </location>
</feature>
<sequence length="109" mass="12624">MVVYNCLSDEDFLQKSEHGIGKRAIYYFYTENCPSCLRIKPLFEDLCKKYDKTSLVYTYSCYNDDQLTGEAFAVDKTPTFVVMDNGEEITRHVGGEEDKVQEIFEKYAA</sequence>
<accession>A0A2G5VVL7</accession>
<dbReference type="OrthoDB" id="2121326at2759"/>
<evidence type="ECO:0000313" key="4">
    <source>
        <dbReference type="Proteomes" id="UP000230233"/>
    </source>
</evidence>
<gene>
    <name evidence="3" type="primary">Cni-W01B11.6</name>
    <name evidence="3" type="synonym">Cnig_chr_I.g934</name>
    <name evidence="3" type="ORF">B9Z55_000934</name>
</gene>
<dbReference type="InterPro" id="IPR013766">
    <property type="entry name" value="Thioredoxin_domain"/>
</dbReference>
<dbReference type="Proteomes" id="UP000230233">
    <property type="component" value="Chromosome I"/>
</dbReference>
<dbReference type="AlphaFoldDB" id="A0A2G5VVL7"/>
<comment type="caution">
    <text evidence="3">The sequence shown here is derived from an EMBL/GenBank/DDBJ whole genome shotgun (WGS) entry which is preliminary data.</text>
</comment>
<keyword evidence="4" id="KW-1185">Reference proteome</keyword>
<dbReference type="Pfam" id="PF00085">
    <property type="entry name" value="Thioredoxin"/>
    <property type="match status" value="1"/>
</dbReference>
<proteinExistence type="predicted"/>
<reference evidence="4" key="1">
    <citation type="submission" date="2017-10" db="EMBL/GenBank/DDBJ databases">
        <title>Rapid genome shrinkage in a self-fertile nematode reveals novel sperm competition proteins.</title>
        <authorList>
            <person name="Yin D."/>
            <person name="Schwarz E.M."/>
            <person name="Thomas C.G."/>
            <person name="Felde R.L."/>
            <person name="Korf I.F."/>
            <person name="Cutter A.D."/>
            <person name="Schartner C.M."/>
            <person name="Ralston E.J."/>
            <person name="Meyer B.J."/>
            <person name="Haag E.S."/>
        </authorList>
    </citation>
    <scope>NUCLEOTIDE SEQUENCE [LARGE SCALE GENOMIC DNA]</scope>
    <source>
        <strain evidence="4">JU1422</strain>
    </source>
</reference>
<dbReference type="InterPro" id="IPR036249">
    <property type="entry name" value="Thioredoxin-like_sf"/>
</dbReference>
<dbReference type="EMBL" id="PDUG01000001">
    <property type="protein sequence ID" value="PIC55818.1"/>
    <property type="molecule type" value="Genomic_DNA"/>
</dbReference>
<organism evidence="3 4">
    <name type="scientific">Caenorhabditis nigoni</name>
    <dbReference type="NCBI Taxonomy" id="1611254"/>
    <lineage>
        <taxon>Eukaryota</taxon>
        <taxon>Metazoa</taxon>
        <taxon>Ecdysozoa</taxon>
        <taxon>Nematoda</taxon>
        <taxon>Chromadorea</taxon>
        <taxon>Rhabditida</taxon>
        <taxon>Rhabditina</taxon>
        <taxon>Rhabditomorpha</taxon>
        <taxon>Rhabditoidea</taxon>
        <taxon>Rhabditidae</taxon>
        <taxon>Peloderinae</taxon>
        <taxon>Caenorhabditis</taxon>
    </lineage>
</organism>
<evidence type="ECO:0000313" key="3">
    <source>
        <dbReference type="EMBL" id="PIC55818.1"/>
    </source>
</evidence>
<keyword evidence="1" id="KW-1015">Disulfide bond</keyword>
<evidence type="ECO:0000256" key="1">
    <source>
        <dbReference type="ARBA" id="ARBA00023157"/>
    </source>
</evidence>
<dbReference type="CDD" id="cd02947">
    <property type="entry name" value="TRX_family"/>
    <property type="match status" value="1"/>
</dbReference>
<dbReference type="Gene3D" id="3.40.30.10">
    <property type="entry name" value="Glutaredoxin"/>
    <property type="match status" value="1"/>
</dbReference>
<dbReference type="PANTHER" id="PTHR46115">
    <property type="entry name" value="THIOREDOXIN-LIKE PROTEIN 1"/>
    <property type="match status" value="1"/>
</dbReference>
<name>A0A2G5VVL7_9PELO</name>
<protein>
    <recommendedName>
        <fullName evidence="2">Thioredoxin domain-containing protein</fullName>
    </recommendedName>
</protein>
<dbReference type="SUPFAM" id="SSF52833">
    <property type="entry name" value="Thioredoxin-like"/>
    <property type="match status" value="1"/>
</dbReference>
<dbReference type="STRING" id="1611254.A0A2G5VVL7"/>